<dbReference type="PANTHER" id="PTHR30471">
    <property type="entry name" value="DNA REPAIR PROTEIN RADC"/>
    <property type="match status" value="1"/>
</dbReference>
<evidence type="ECO:0000259" key="6">
    <source>
        <dbReference type="PROSITE" id="PS50249"/>
    </source>
</evidence>
<keyword evidence="2" id="KW-0479">Metal-binding</keyword>
<sequence>MEFFSIMKDPKWMTNIELVRVMLGQNDSSKELLSHELCDAIVHYLELRARDAPVTHEESKLLDLGLSQAHLEYLQVSQEFFRRLLYPAKTVIRNAGDLHRMMHHHGERTEENLFLISLNAGQEVLAKHFIARGSLTRVEMHPREIFKLAVTDNAVSIVLMHNHPSGSVHPSEGDITSTERLWRAGIIIGIPLYDHIIFTEDRYYSLQEKGHMDTFEKKRIKKGRKK</sequence>
<accession>A0A968GJX7</accession>
<evidence type="ECO:0000256" key="4">
    <source>
        <dbReference type="ARBA" id="ARBA00022833"/>
    </source>
</evidence>
<keyword evidence="8" id="KW-1185">Reference proteome</keyword>
<dbReference type="GO" id="GO:0008237">
    <property type="term" value="F:metallopeptidase activity"/>
    <property type="evidence" value="ECO:0007669"/>
    <property type="project" value="UniProtKB-KW"/>
</dbReference>
<keyword evidence="5" id="KW-0482">Metalloprotease</keyword>
<evidence type="ECO:0000313" key="7">
    <source>
        <dbReference type="EMBL" id="NIZ69220.1"/>
    </source>
</evidence>
<proteinExistence type="predicted"/>
<dbReference type="PROSITE" id="PS50249">
    <property type="entry name" value="MPN"/>
    <property type="match status" value="1"/>
</dbReference>
<keyword evidence="1" id="KW-0645">Protease</keyword>
<dbReference type="PANTHER" id="PTHR30471:SF3">
    <property type="entry name" value="UPF0758 PROTEIN YEES-RELATED"/>
    <property type="match status" value="1"/>
</dbReference>
<evidence type="ECO:0000256" key="1">
    <source>
        <dbReference type="ARBA" id="ARBA00022670"/>
    </source>
</evidence>
<gene>
    <name evidence="7" type="ORF">HCT48_03200</name>
</gene>
<feature type="domain" description="MPN" evidence="6">
    <location>
        <begin position="91"/>
        <end position="212"/>
    </location>
</feature>
<evidence type="ECO:0000313" key="8">
    <source>
        <dbReference type="Proteomes" id="UP000778951"/>
    </source>
</evidence>
<dbReference type="InterPro" id="IPR037518">
    <property type="entry name" value="MPN"/>
</dbReference>
<dbReference type="GO" id="GO:0006508">
    <property type="term" value="P:proteolysis"/>
    <property type="evidence" value="ECO:0007669"/>
    <property type="project" value="UniProtKB-KW"/>
</dbReference>
<evidence type="ECO:0000256" key="2">
    <source>
        <dbReference type="ARBA" id="ARBA00022723"/>
    </source>
</evidence>
<dbReference type="RefSeq" id="WP_167695316.1">
    <property type="nucleotide sequence ID" value="NZ_CP118181.1"/>
</dbReference>
<dbReference type="Proteomes" id="UP000778951">
    <property type="component" value="Unassembled WGS sequence"/>
</dbReference>
<evidence type="ECO:0000256" key="5">
    <source>
        <dbReference type="ARBA" id="ARBA00023049"/>
    </source>
</evidence>
<keyword evidence="4" id="KW-0862">Zinc</keyword>
<keyword evidence="3" id="KW-0378">Hydrolase</keyword>
<dbReference type="Gene3D" id="3.40.140.10">
    <property type="entry name" value="Cytidine Deaminase, domain 2"/>
    <property type="match status" value="1"/>
</dbReference>
<dbReference type="InterPro" id="IPR020891">
    <property type="entry name" value="UPF0758_CS"/>
</dbReference>
<dbReference type="InterPro" id="IPR025657">
    <property type="entry name" value="RadC_JAB"/>
</dbReference>
<dbReference type="AlphaFoldDB" id="A0A968GJX7"/>
<comment type="caution">
    <text evidence="7">The sequence shown here is derived from an EMBL/GenBank/DDBJ whole genome shotgun (WGS) entry which is preliminary data.</text>
</comment>
<dbReference type="SUPFAM" id="SSF102712">
    <property type="entry name" value="JAB1/MPN domain"/>
    <property type="match status" value="1"/>
</dbReference>
<dbReference type="EMBL" id="JAATLM010000001">
    <property type="protein sequence ID" value="NIZ69220.1"/>
    <property type="molecule type" value="Genomic_DNA"/>
</dbReference>
<protein>
    <submittedName>
        <fullName evidence="7">JAB domain-containing protein</fullName>
    </submittedName>
</protein>
<evidence type="ECO:0000256" key="3">
    <source>
        <dbReference type="ARBA" id="ARBA00022801"/>
    </source>
</evidence>
<reference evidence="7" key="1">
    <citation type="submission" date="2020-03" db="EMBL/GenBank/DDBJ databases">
        <title>Spirochaetal bacteria isolated from arthropods constitute a novel genus Entomospira genus novum within the order Spirochaetales.</title>
        <authorList>
            <person name="Grana-Miraglia L."/>
            <person name="Sikutova S."/>
            <person name="Fingerle V."/>
            <person name="Sing A."/>
            <person name="Castillo-Ramirez S."/>
            <person name="Margos G."/>
            <person name="Rudolf I."/>
        </authorList>
    </citation>
    <scope>NUCLEOTIDE SEQUENCE</scope>
    <source>
        <strain evidence="7">BR149</strain>
    </source>
</reference>
<dbReference type="GO" id="GO:0046872">
    <property type="term" value="F:metal ion binding"/>
    <property type="evidence" value="ECO:0007669"/>
    <property type="project" value="UniProtKB-KW"/>
</dbReference>
<dbReference type="InterPro" id="IPR001405">
    <property type="entry name" value="UPF0758"/>
</dbReference>
<dbReference type="CDD" id="cd08071">
    <property type="entry name" value="MPN_DUF2466"/>
    <property type="match status" value="1"/>
</dbReference>
<dbReference type="PROSITE" id="PS01302">
    <property type="entry name" value="UPF0758"/>
    <property type="match status" value="1"/>
</dbReference>
<dbReference type="Pfam" id="PF04002">
    <property type="entry name" value="RadC"/>
    <property type="match status" value="1"/>
</dbReference>
<name>A0A968GJX7_9SPIO</name>
<organism evidence="7 8">
    <name type="scientific">Entomospira culicis</name>
    <dbReference type="NCBI Taxonomy" id="2719989"/>
    <lineage>
        <taxon>Bacteria</taxon>
        <taxon>Pseudomonadati</taxon>
        <taxon>Spirochaetota</taxon>
        <taxon>Spirochaetia</taxon>
        <taxon>Spirochaetales</taxon>
        <taxon>Spirochaetaceae</taxon>
        <taxon>Entomospira</taxon>
    </lineage>
</organism>